<dbReference type="HOGENOM" id="CLU_299976_0_0_1"/>
<evidence type="ECO:0000313" key="6">
    <source>
        <dbReference type="Proteomes" id="UP000054524"/>
    </source>
</evidence>
<dbReference type="GeneID" id="77675138"/>
<dbReference type="EMBL" id="AKIJ01000001">
    <property type="protein sequence ID" value="KFG27090.1"/>
    <property type="molecule type" value="Genomic_DNA"/>
</dbReference>
<dbReference type="AlphaFoldDB" id="A0A086J4M2"/>
<proteinExistence type="inferred from homology"/>
<dbReference type="Proteomes" id="UP000054524">
    <property type="component" value="Unassembled WGS sequence"/>
</dbReference>
<dbReference type="Gene3D" id="1.25.10.10">
    <property type="entry name" value="Leucine-rich Repeat Variant"/>
    <property type="match status" value="1"/>
</dbReference>
<reference evidence="5 6" key="1">
    <citation type="journal article" date="2014" name="Genome Announc.">
        <title>Genome Sequence of the Microsporidian Species Nematocida sp1 Strain ERTm6 (ATCC PRA-372).</title>
        <authorList>
            <person name="Bakowski M.A."/>
            <person name="Priest M."/>
            <person name="Young S."/>
            <person name="Cuomo C.A."/>
            <person name="Troemel E.R."/>
        </authorList>
    </citation>
    <scope>NUCLEOTIDE SEQUENCE [LARGE SCALE GENOMIC DNA]</scope>
    <source>
        <strain evidence="5 6">ERTm6</strain>
    </source>
</reference>
<dbReference type="InterPro" id="IPR024990">
    <property type="entry name" value="Apc1"/>
</dbReference>
<keyword evidence="4" id="KW-0131">Cell cycle</keyword>
<sequence>MKWTEYTLKTAKTAYRFETKIQKCGRVRQHVVAVLEKSIVFMEETGEMIKYPTKRIKSCGFLSEGVIYCEENSTQLLYITHPYETVHAYSQLYVPFEIVAAHKDRFILQYEKYKKTYLRIYKWTPPYSDYGFSLQVQEPVMGAHVEGLRYAMWQEDRIVIGSLSRRSKEMQIKQELVYVPVSKKVESVVPIKMKRGMYFLVNGQEVVSEYGLVFNLAAHLQDTLPRYITDQAIAQIKVVRKGVYTIKEISNFFRYAETGQRLFGTIMPSYNMHKVLKVYFSTPEASMHKLISHEIATLPRRLVEKMSVYLERVAHIIRCVGSIQTPLFRDIAKRNKKTNRKRAYMFWMLGSQSVPKTAIMYELFSYNENLIYKSKNLGYSLLKNDQSIENQESFSMADRYVAHTLDDPEHIQSVPLRLRNTSVIEECKRLLSGHQIGDFMFDVYDTENRRKKAFVFSIIASIGRGMFLLNRNSHINVFQVPEMKVFLKKNNHVVSITDLDECDSMWPAFHFSVATALSIPNRPFISTSHIDVMTPRALMALAGAIFGFGLKTNVCQSNLTIGEKLNLSRSLILSLSKSHDSLLIAATILGNSFIVKGTGNKDHANIIWFNMHSATSPSHLLMWSVLSLGVLYMGHDDLFAKKSLIEYMQRKGPIAIGNAQTKKEYYDKYHRAAAAFSFAYIMLGTHSREYIRLPDRTCEIIVNGLVHMRSGWEKISCLLEESRTHSMPLNRFYSSLMILLVLGNGAADYKSVLSEALTENLPIEEAYSIAGRIFAHGILQIPEEGKKPSAKFVDDITNLLYKIERNGSVHSIILDYTLLACCLVLNSTGDLCILGTCKRMLESLKCVEALDKIIDFSPFSGTYREQYGMRYGRIQHIKMCLGLLVPGCGSMRLSSSQESVAFIVTSFYPEFPLTPEDQDAFQVIRHFYLLSLVPIEDKNKITLNEAFSSGIGEDLKNASLVDKKAAVDIITSFFEKNPLKTFDSNRIEVLITSLYSDLL</sequence>
<evidence type="ECO:0000313" key="5">
    <source>
        <dbReference type="EMBL" id="KFG27090.1"/>
    </source>
</evidence>
<dbReference type="InterPro" id="IPR011989">
    <property type="entry name" value="ARM-like"/>
</dbReference>
<protein>
    <recommendedName>
        <fullName evidence="7">Anaphase-promoting complex subunit 1</fullName>
    </recommendedName>
</protein>
<keyword evidence="2" id="KW-0132">Cell division</keyword>
<comment type="similarity">
    <text evidence="1">Belongs to the APC1 family.</text>
</comment>
<dbReference type="PANTHER" id="PTHR12827">
    <property type="entry name" value="MEIOTIC CHECKPOINT REGULATOR TSG24 FAMILY MEMBER"/>
    <property type="match status" value="1"/>
</dbReference>
<dbReference type="PANTHER" id="PTHR12827:SF3">
    <property type="entry name" value="ANAPHASE-PROMOTING COMPLEX SUBUNIT 1"/>
    <property type="match status" value="1"/>
</dbReference>
<evidence type="ECO:0008006" key="7">
    <source>
        <dbReference type="Google" id="ProtNLM"/>
    </source>
</evidence>
<comment type="caution">
    <text evidence="5">The sequence shown here is derived from an EMBL/GenBank/DDBJ whole genome shotgun (WGS) entry which is preliminary data.</text>
</comment>
<keyword evidence="3" id="KW-0498">Mitosis</keyword>
<keyword evidence="6" id="KW-1185">Reference proteome</keyword>
<dbReference type="GO" id="GO:0031145">
    <property type="term" value="P:anaphase-promoting complex-dependent catabolic process"/>
    <property type="evidence" value="ECO:0007669"/>
    <property type="project" value="TreeGrafter"/>
</dbReference>
<evidence type="ECO:0000256" key="2">
    <source>
        <dbReference type="ARBA" id="ARBA00022618"/>
    </source>
</evidence>
<accession>A0A086J4M2</accession>
<dbReference type="RefSeq" id="XP_052905645.1">
    <property type="nucleotide sequence ID" value="XM_053047820.1"/>
</dbReference>
<dbReference type="GO" id="GO:0005680">
    <property type="term" value="C:anaphase-promoting complex"/>
    <property type="evidence" value="ECO:0007669"/>
    <property type="project" value="InterPro"/>
</dbReference>
<name>A0A086J4M2_NEMA1</name>
<dbReference type="GO" id="GO:0060090">
    <property type="term" value="F:molecular adaptor activity"/>
    <property type="evidence" value="ECO:0007669"/>
    <property type="project" value="TreeGrafter"/>
</dbReference>
<dbReference type="GO" id="GO:0007091">
    <property type="term" value="P:metaphase/anaphase transition of mitotic cell cycle"/>
    <property type="evidence" value="ECO:0007669"/>
    <property type="project" value="TreeGrafter"/>
</dbReference>
<evidence type="ECO:0000256" key="4">
    <source>
        <dbReference type="ARBA" id="ARBA00023306"/>
    </source>
</evidence>
<organism evidence="5 6">
    <name type="scientific">Nematocida ausubeli (strain ATCC PRA-371 / ERTm2)</name>
    <name type="common">Nematode killer fungus</name>
    <dbReference type="NCBI Taxonomy" id="1913371"/>
    <lineage>
        <taxon>Eukaryota</taxon>
        <taxon>Fungi</taxon>
        <taxon>Fungi incertae sedis</taxon>
        <taxon>Microsporidia</taxon>
        <taxon>Nematocida</taxon>
    </lineage>
</organism>
<gene>
    <name evidence="5" type="ORF">NESG_00165</name>
</gene>
<dbReference type="GO" id="GO:0070979">
    <property type="term" value="P:protein K11-linked ubiquitination"/>
    <property type="evidence" value="ECO:0007669"/>
    <property type="project" value="TreeGrafter"/>
</dbReference>
<evidence type="ECO:0000256" key="1">
    <source>
        <dbReference type="ARBA" id="ARBA00010547"/>
    </source>
</evidence>
<dbReference type="GO" id="GO:0051301">
    <property type="term" value="P:cell division"/>
    <property type="evidence" value="ECO:0007669"/>
    <property type="project" value="UniProtKB-KW"/>
</dbReference>
<evidence type="ECO:0000256" key="3">
    <source>
        <dbReference type="ARBA" id="ARBA00022776"/>
    </source>
</evidence>